<gene>
    <name evidence="1" type="ORF">QFC24_006288</name>
</gene>
<dbReference type="EMBL" id="JASBWV010000030">
    <property type="protein sequence ID" value="KAJ9118016.1"/>
    <property type="molecule type" value="Genomic_DNA"/>
</dbReference>
<protein>
    <submittedName>
        <fullName evidence="1">Uncharacterized protein</fullName>
    </submittedName>
</protein>
<reference evidence="1" key="1">
    <citation type="submission" date="2023-04" db="EMBL/GenBank/DDBJ databases">
        <title>Draft Genome sequencing of Naganishia species isolated from polar environments using Oxford Nanopore Technology.</title>
        <authorList>
            <person name="Leo P."/>
            <person name="Venkateswaran K."/>
        </authorList>
    </citation>
    <scope>NUCLEOTIDE SEQUENCE</scope>
    <source>
        <strain evidence="1">DBVPG 5303</strain>
    </source>
</reference>
<evidence type="ECO:0000313" key="2">
    <source>
        <dbReference type="Proteomes" id="UP001234202"/>
    </source>
</evidence>
<name>A0ACC2X4N8_9TREE</name>
<accession>A0ACC2X4N8</accession>
<evidence type="ECO:0000313" key="1">
    <source>
        <dbReference type="EMBL" id="KAJ9118016.1"/>
    </source>
</evidence>
<sequence length="173" mass="18412">MSSSNITSPPTDSTQWSTVSLPVAQFIEQAIQEASDELRAVSLDIHSHPELGWEEHHAHDVLTKFMEKKNFQVERHAYGMDTAWKAIYEVGQGGRTIGFNSEMDALMGIGHACGHNLIAISGCAAAIGVAAALKKYNIAGKIVLLGTPAEEGGGGKTELLALGAYKGMDACLM</sequence>
<proteinExistence type="predicted"/>
<dbReference type="Proteomes" id="UP001234202">
    <property type="component" value="Unassembled WGS sequence"/>
</dbReference>
<organism evidence="1 2">
    <name type="scientific">Naganishia onofrii</name>
    <dbReference type="NCBI Taxonomy" id="1851511"/>
    <lineage>
        <taxon>Eukaryota</taxon>
        <taxon>Fungi</taxon>
        <taxon>Dikarya</taxon>
        <taxon>Basidiomycota</taxon>
        <taxon>Agaricomycotina</taxon>
        <taxon>Tremellomycetes</taxon>
        <taxon>Filobasidiales</taxon>
        <taxon>Filobasidiaceae</taxon>
        <taxon>Naganishia</taxon>
    </lineage>
</organism>
<comment type="caution">
    <text evidence="1">The sequence shown here is derived from an EMBL/GenBank/DDBJ whole genome shotgun (WGS) entry which is preliminary data.</text>
</comment>
<keyword evidence="2" id="KW-1185">Reference proteome</keyword>